<dbReference type="EMBL" id="BMPE01000012">
    <property type="protein sequence ID" value="GGL11224.1"/>
    <property type="molecule type" value="Genomic_DNA"/>
</dbReference>
<name>A0ABQ2FNF7_9DEIO</name>
<gene>
    <name evidence="1" type="ORF">GCM10010844_32360</name>
</gene>
<evidence type="ECO:0000313" key="2">
    <source>
        <dbReference type="Proteomes" id="UP000604341"/>
    </source>
</evidence>
<dbReference type="Proteomes" id="UP000604341">
    <property type="component" value="Unassembled WGS sequence"/>
</dbReference>
<evidence type="ECO:0000313" key="1">
    <source>
        <dbReference type="EMBL" id="GGL11224.1"/>
    </source>
</evidence>
<dbReference type="RefSeq" id="WP_189070022.1">
    <property type="nucleotide sequence ID" value="NZ_BMPE01000012.1"/>
</dbReference>
<organism evidence="1 2">
    <name type="scientific">Deinococcus radiotolerans</name>
    <dbReference type="NCBI Taxonomy" id="1309407"/>
    <lineage>
        <taxon>Bacteria</taxon>
        <taxon>Thermotogati</taxon>
        <taxon>Deinococcota</taxon>
        <taxon>Deinococci</taxon>
        <taxon>Deinococcales</taxon>
        <taxon>Deinococcaceae</taxon>
        <taxon>Deinococcus</taxon>
    </lineage>
</organism>
<accession>A0ABQ2FNF7</accession>
<proteinExistence type="predicted"/>
<reference evidence="2" key="1">
    <citation type="journal article" date="2019" name="Int. J. Syst. Evol. Microbiol.">
        <title>The Global Catalogue of Microorganisms (GCM) 10K type strain sequencing project: providing services to taxonomists for standard genome sequencing and annotation.</title>
        <authorList>
            <consortium name="The Broad Institute Genomics Platform"/>
            <consortium name="The Broad Institute Genome Sequencing Center for Infectious Disease"/>
            <person name="Wu L."/>
            <person name="Ma J."/>
        </authorList>
    </citation>
    <scope>NUCLEOTIDE SEQUENCE [LARGE SCALE GENOMIC DNA]</scope>
    <source>
        <strain evidence="2">JCM 19173</strain>
    </source>
</reference>
<comment type="caution">
    <text evidence="1">The sequence shown here is derived from an EMBL/GenBank/DDBJ whole genome shotgun (WGS) entry which is preliminary data.</text>
</comment>
<sequence>MTHAAPLTTTAPAPIAAVLPAGNSSLPVGGGVLTGLRHVITEAVKSVTGHANGLVGGPLLGLMGLTAGQPKCADRDHTPDFVRLTARGYVAHIHLKSVVPELWDAVQEEIYVRLTAVSPHVETVNISETDGGQLTIKVDLSTPESVMHAEALRTLPSAGLEILNDDRWTVHRRYVYVTGRFQGLVEISWPGQFGQSVAAFPAPGVTPDVLMDLAR</sequence>
<protein>
    <submittedName>
        <fullName evidence="1">Uncharacterized protein</fullName>
    </submittedName>
</protein>
<keyword evidence="2" id="KW-1185">Reference proteome</keyword>